<dbReference type="InterPro" id="IPR019417">
    <property type="entry name" value="DUF2415"/>
</dbReference>
<dbReference type="Proteomes" id="UP000319663">
    <property type="component" value="Unassembled WGS sequence"/>
</dbReference>
<dbReference type="AlphaFoldDB" id="A0A507QNB3"/>
<dbReference type="InterPro" id="IPR036322">
    <property type="entry name" value="WD40_repeat_dom_sf"/>
</dbReference>
<dbReference type="STRING" id="5098.A0A507QNB3"/>
<dbReference type="SUPFAM" id="SSF50978">
    <property type="entry name" value="WD40 repeat-like"/>
    <property type="match status" value="1"/>
</dbReference>
<evidence type="ECO:0000259" key="2">
    <source>
        <dbReference type="Pfam" id="PF10313"/>
    </source>
</evidence>
<feature type="region of interest" description="Disordered" evidence="1">
    <location>
        <begin position="432"/>
        <end position="463"/>
    </location>
</feature>
<dbReference type="PANTHER" id="PTHR43991:SF9">
    <property type="entry name" value="DUF2415 DOMAIN-CONTAINING PROTEIN"/>
    <property type="match status" value="1"/>
</dbReference>
<evidence type="ECO:0000313" key="4">
    <source>
        <dbReference type="Proteomes" id="UP000319663"/>
    </source>
</evidence>
<reference evidence="3 4" key="1">
    <citation type="submission" date="2019-06" db="EMBL/GenBank/DDBJ databases">
        <title>Wine fermentation using esterase from Monascus purpureus.</title>
        <authorList>
            <person name="Geng C."/>
            <person name="Zhang Y."/>
        </authorList>
    </citation>
    <scope>NUCLEOTIDE SEQUENCE [LARGE SCALE GENOMIC DNA]</scope>
    <source>
        <strain evidence="3">HQ1</strain>
    </source>
</reference>
<comment type="caution">
    <text evidence="3">The sequence shown here is derived from an EMBL/GenBank/DDBJ whole genome shotgun (WGS) entry which is preliminary data.</text>
</comment>
<organism evidence="3 4">
    <name type="scientific">Monascus purpureus</name>
    <name type="common">Red mold</name>
    <name type="synonym">Monascus anka</name>
    <dbReference type="NCBI Taxonomy" id="5098"/>
    <lineage>
        <taxon>Eukaryota</taxon>
        <taxon>Fungi</taxon>
        <taxon>Dikarya</taxon>
        <taxon>Ascomycota</taxon>
        <taxon>Pezizomycotina</taxon>
        <taxon>Eurotiomycetes</taxon>
        <taxon>Eurotiomycetidae</taxon>
        <taxon>Eurotiales</taxon>
        <taxon>Aspergillaceae</taxon>
        <taxon>Monascus</taxon>
    </lineage>
</organism>
<feature type="domain" description="DUF2415" evidence="2">
    <location>
        <begin position="201"/>
        <end position="240"/>
    </location>
</feature>
<accession>A0A507QNB3</accession>
<dbReference type="Pfam" id="PF10313">
    <property type="entry name" value="DUF2415"/>
    <property type="match status" value="1"/>
</dbReference>
<feature type="compositionally biased region" description="Polar residues" evidence="1">
    <location>
        <begin position="398"/>
        <end position="407"/>
    </location>
</feature>
<feature type="region of interest" description="Disordered" evidence="1">
    <location>
        <begin position="332"/>
        <end position="413"/>
    </location>
</feature>
<dbReference type="EMBL" id="VIFY01000127">
    <property type="protein sequence ID" value="TQB69976.1"/>
    <property type="molecule type" value="Genomic_DNA"/>
</dbReference>
<evidence type="ECO:0000313" key="3">
    <source>
        <dbReference type="EMBL" id="TQB69976.1"/>
    </source>
</evidence>
<name>A0A507QNB3_MONPU</name>
<protein>
    <recommendedName>
        <fullName evidence="2">DUF2415 domain-containing protein</fullName>
    </recommendedName>
</protein>
<gene>
    <name evidence="3" type="ORF">MPDQ_001077</name>
</gene>
<feature type="compositionally biased region" description="Basic and acidic residues" evidence="1">
    <location>
        <begin position="446"/>
        <end position="463"/>
    </location>
</feature>
<evidence type="ECO:0000256" key="1">
    <source>
        <dbReference type="SAM" id="MobiDB-lite"/>
    </source>
</evidence>
<sequence length="573" mass="64244">MDEASSSSPHAGRRMLPEVQLHKFGGTIVNSVTIHRFPGDDKGFADEDVVVLSNNDKTVTLYSLTRSKVLKVITHPACMNYAIISPDSTILAAVGDENRAYFYGVTRNLESSVLTEQGEKLTGWNLDLLRFVKMDIGSQPDDKCCFTIAFSPSSHLCAIGSQSGIITVFDVAKIRDQSKESRDSDPVVSIFRSSRFGFDVGAVRCMGFSPEPWDLLVWVEDHGRAGVADIRQAFLRRQILKLDLTDPDLQKVSLESVRNSPGHFEIRNFGEQSYEGDMVHRTILDAIVDLSEGQAGESAERSSLRESLIQNLTERELIVEFLNTARWPSRAEDILTGRPTRANVQTRPRPPGSTEGSSREPRPPLPPHHGAIHDFLEHMNTFENPLSRTSDPDAGDSGITNYDLSSNRQHEPSTRIRAAIDSAIPPVTTLEALSRQRLQRSTSTPRRSELSDGTPEGRYDRSFNSELRANVAAERLRRQRQLANEVHNRTSPWEQRYRQPAMGFEQPRSSRWRSFANESPTFGLRDRDQEPAGTAGIGWGADGRTLYIGTVDGIFEFQINIHDRKTFPDFSYR</sequence>
<dbReference type="PANTHER" id="PTHR43991">
    <property type="entry name" value="WD REPEAT PROTEIN (AFU_ORTHOLOGUE AFUA_8G05640)-RELATED"/>
    <property type="match status" value="1"/>
</dbReference>
<keyword evidence="4" id="KW-1185">Reference proteome</keyword>
<dbReference type="InterPro" id="IPR015943">
    <property type="entry name" value="WD40/YVTN_repeat-like_dom_sf"/>
</dbReference>
<proteinExistence type="predicted"/>
<dbReference type="Gene3D" id="2.130.10.10">
    <property type="entry name" value="YVTN repeat-like/Quinoprotein amine dehydrogenase"/>
    <property type="match status" value="1"/>
</dbReference>